<dbReference type="Proteomes" id="UP000886595">
    <property type="component" value="Unassembled WGS sequence"/>
</dbReference>
<evidence type="ECO:0000313" key="3">
    <source>
        <dbReference type="Proteomes" id="UP000886595"/>
    </source>
</evidence>
<evidence type="ECO:0000256" key="1">
    <source>
        <dbReference type="SAM" id="MobiDB-lite"/>
    </source>
</evidence>
<comment type="caution">
    <text evidence="2">The sequence shown here is derived from an EMBL/GenBank/DDBJ whole genome shotgun (WGS) entry which is preliminary data.</text>
</comment>
<feature type="compositionally biased region" description="Pro residues" evidence="1">
    <location>
        <begin position="161"/>
        <end position="174"/>
    </location>
</feature>
<proteinExistence type="predicted"/>
<accession>A0A8X8B9V7</accession>
<feature type="compositionally biased region" description="Basic and acidic residues" evidence="1">
    <location>
        <begin position="223"/>
        <end position="232"/>
    </location>
</feature>
<keyword evidence="3" id="KW-1185">Reference proteome</keyword>
<gene>
    <name evidence="2" type="ORF">Bca52824_009555</name>
</gene>
<feature type="compositionally biased region" description="Basic residues" evidence="1">
    <location>
        <begin position="113"/>
        <end position="122"/>
    </location>
</feature>
<dbReference type="AlphaFoldDB" id="A0A8X8B9V7"/>
<feature type="compositionally biased region" description="Polar residues" evidence="1">
    <location>
        <begin position="141"/>
        <end position="158"/>
    </location>
</feature>
<feature type="compositionally biased region" description="Basic and acidic residues" evidence="1">
    <location>
        <begin position="79"/>
        <end position="99"/>
    </location>
</feature>
<evidence type="ECO:0000313" key="2">
    <source>
        <dbReference type="EMBL" id="KAG2326827.1"/>
    </source>
</evidence>
<feature type="compositionally biased region" description="Basic and acidic residues" evidence="1">
    <location>
        <begin position="258"/>
        <end position="272"/>
    </location>
</feature>
<reference evidence="2 3" key="1">
    <citation type="submission" date="2020-02" db="EMBL/GenBank/DDBJ databases">
        <authorList>
            <person name="Ma Q."/>
            <person name="Huang Y."/>
            <person name="Song X."/>
            <person name="Pei D."/>
        </authorList>
    </citation>
    <scope>NUCLEOTIDE SEQUENCE [LARGE SCALE GENOMIC DNA]</scope>
    <source>
        <strain evidence="2">Sxm20200214</strain>
        <tissue evidence="2">Leaf</tissue>
    </source>
</reference>
<protein>
    <submittedName>
        <fullName evidence="2">Uncharacterized protein</fullName>
    </submittedName>
</protein>
<sequence>MLARLRSSAPMPRIPARADSPVADDARPEPSVPISTADTPSSKEEGGSEATLKKKKKKPKKQSSVRKSPPGEDGVLDPEGARGDEGDGREAGLLRDSSRVVDAGSVPPSTSPKPKKKAKIVKRSAEVGASREASATEGRGTPSSSNPVPITEQPTTESEVPPVPVDDPPVPVDDPPAVFLSSDTSGGSREESRDAEIDIDGDEEEVSHVTKSTRTEAPVTEVRAVDGLHQGDDREDGGVASLDPLEPKIVEAPGPQEQTERVGESPKDSGAV</sequence>
<feature type="compositionally biased region" description="Basic residues" evidence="1">
    <location>
        <begin position="53"/>
        <end position="64"/>
    </location>
</feature>
<organism evidence="2 3">
    <name type="scientific">Brassica carinata</name>
    <name type="common">Ethiopian mustard</name>
    <name type="synonym">Abyssinian cabbage</name>
    <dbReference type="NCBI Taxonomy" id="52824"/>
    <lineage>
        <taxon>Eukaryota</taxon>
        <taxon>Viridiplantae</taxon>
        <taxon>Streptophyta</taxon>
        <taxon>Embryophyta</taxon>
        <taxon>Tracheophyta</taxon>
        <taxon>Spermatophyta</taxon>
        <taxon>Magnoliopsida</taxon>
        <taxon>eudicotyledons</taxon>
        <taxon>Gunneridae</taxon>
        <taxon>Pentapetalae</taxon>
        <taxon>rosids</taxon>
        <taxon>malvids</taxon>
        <taxon>Brassicales</taxon>
        <taxon>Brassicaceae</taxon>
        <taxon>Brassiceae</taxon>
        <taxon>Brassica</taxon>
    </lineage>
</organism>
<feature type="region of interest" description="Disordered" evidence="1">
    <location>
        <begin position="1"/>
        <end position="272"/>
    </location>
</feature>
<name>A0A8X8B9V7_BRACI</name>
<dbReference type="EMBL" id="JAAMPC010000002">
    <property type="protein sequence ID" value="KAG2326827.1"/>
    <property type="molecule type" value="Genomic_DNA"/>
</dbReference>